<name>A0A811VIU7_CERCA</name>
<dbReference type="Proteomes" id="UP000606786">
    <property type="component" value="Unassembled WGS sequence"/>
</dbReference>
<protein>
    <submittedName>
        <fullName evidence="1">(Mediterranean fruit fly) hypothetical protein</fullName>
    </submittedName>
</protein>
<gene>
    <name evidence="1" type="ORF">CCAP1982_LOCUS22988</name>
</gene>
<evidence type="ECO:0000313" key="2">
    <source>
        <dbReference type="Proteomes" id="UP000606786"/>
    </source>
</evidence>
<keyword evidence="2" id="KW-1185">Reference proteome</keyword>
<evidence type="ECO:0000313" key="1">
    <source>
        <dbReference type="EMBL" id="CAD7015031.1"/>
    </source>
</evidence>
<proteinExistence type="predicted"/>
<dbReference type="AlphaFoldDB" id="A0A811VIU7"/>
<organism evidence="1 2">
    <name type="scientific">Ceratitis capitata</name>
    <name type="common">Mediterranean fruit fly</name>
    <name type="synonym">Tephritis capitata</name>
    <dbReference type="NCBI Taxonomy" id="7213"/>
    <lineage>
        <taxon>Eukaryota</taxon>
        <taxon>Metazoa</taxon>
        <taxon>Ecdysozoa</taxon>
        <taxon>Arthropoda</taxon>
        <taxon>Hexapoda</taxon>
        <taxon>Insecta</taxon>
        <taxon>Pterygota</taxon>
        <taxon>Neoptera</taxon>
        <taxon>Endopterygota</taxon>
        <taxon>Diptera</taxon>
        <taxon>Brachycera</taxon>
        <taxon>Muscomorpha</taxon>
        <taxon>Tephritoidea</taxon>
        <taxon>Tephritidae</taxon>
        <taxon>Ceratitis</taxon>
        <taxon>Ceratitis</taxon>
    </lineage>
</organism>
<sequence length="115" mass="13804">MHFTLYATAVCRWCSGQQTGMYVWCRKNDKILQESREYKKEKKIKYIYTFKKKKTTTFLTLRTRGTTKVSCSNCENVRENVGVNWSLVRLVRRCFVRNICMYVCKRMNAFLFGHM</sequence>
<dbReference type="EMBL" id="CAJHJT010000056">
    <property type="protein sequence ID" value="CAD7015031.1"/>
    <property type="molecule type" value="Genomic_DNA"/>
</dbReference>
<comment type="caution">
    <text evidence="1">The sequence shown here is derived from an EMBL/GenBank/DDBJ whole genome shotgun (WGS) entry which is preliminary data.</text>
</comment>
<accession>A0A811VIU7</accession>
<reference evidence="1" key="1">
    <citation type="submission" date="2020-11" db="EMBL/GenBank/DDBJ databases">
        <authorList>
            <person name="Whitehead M."/>
        </authorList>
    </citation>
    <scope>NUCLEOTIDE SEQUENCE</scope>
    <source>
        <strain evidence="1">EGII</strain>
    </source>
</reference>